<dbReference type="PANTHER" id="PTHR42059:SF1">
    <property type="entry name" value="TNT DOMAIN-CONTAINING PROTEIN"/>
    <property type="match status" value="1"/>
</dbReference>
<name>A0A853AE70_9PSEU</name>
<reference evidence="3 4" key="1">
    <citation type="submission" date="2020-07" db="EMBL/GenBank/DDBJ databases">
        <title>Sequencing the genomes of 1000 actinobacteria strains.</title>
        <authorList>
            <person name="Klenk H.-P."/>
        </authorList>
    </citation>
    <scope>NUCLEOTIDE SEQUENCE [LARGE SCALE GENOMIC DNA]</scope>
    <source>
        <strain evidence="3 4">DSM 44065</strain>
    </source>
</reference>
<feature type="compositionally biased region" description="Basic and acidic residues" evidence="1">
    <location>
        <begin position="520"/>
        <end position="529"/>
    </location>
</feature>
<dbReference type="PANTHER" id="PTHR42059">
    <property type="entry name" value="TNT DOMAIN-CONTAINING PROTEIN"/>
    <property type="match status" value="1"/>
</dbReference>
<feature type="compositionally biased region" description="Basic and acidic residues" evidence="1">
    <location>
        <begin position="277"/>
        <end position="307"/>
    </location>
</feature>
<feature type="compositionally biased region" description="Basic and acidic residues" evidence="1">
    <location>
        <begin position="314"/>
        <end position="324"/>
    </location>
</feature>
<feature type="region of interest" description="Disordered" evidence="1">
    <location>
        <begin position="265"/>
        <end position="338"/>
    </location>
</feature>
<comment type="caution">
    <text evidence="3">The sequence shown here is derived from an EMBL/GenBank/DDBJ whole genome shotgun (WGS) entry which is preliminary data.</text>
</comment>
<proteinExistence type="predicted"/>
<evidence type="ECO:0000259" key="2">
    <source>
        <dbReference type="Pfam" id="PF14021"/>
    </source>
</evidence>
<feature type="region of interest" description="Disordered" evidence="1">
    <location>
        <begin position="490"/>
        <end position="529"/>
    </location>
</feature>
<dbReference type="AlphaFoldDB" id="A0A853AE70"/>
<evidence type="ECO:0000313" key="4">
    <source>
        <dbReference type="Proteomes" id="UP000587002"/>
    </source>
</evidence>
<feature type="compositionally biased region" description="Pro residues" evidence="1">
    <location>
        <begin position="173"/>
        <end position="199"/>
    </location>
</feature>
<gene>
    <name evidence="3" type="ORF">HNR68_001432</name>
</gene>
<feature type="compositionally biased region" description="Pro residues" evidence="1">
    <location>
        <begin position="145"/>
        <end position="161"/>
    </location>
</feature>
<feature type="compositionally biased region" description="Basic and acidic residues" evidence="1">
    <location>
        <begin position="495"/>
        <end position="506"/>
    </location>
</feature>
<dbReference type="EMBL" id="JACCFJ010000001">
    <property type="protein sequence ID" value="NYI82802.1"/>
    <property type="molecule type" value="Genomic_DNA"/>
</dbReference>
<feature type="region of interest" description="Disordered" evidence="1">
    <location>
        <begin position="1"/>
        <end position="69"/>
    </location>
</feature>
<dbReference type="InterPro" id="IPR053024">
    <property type="entry name" value="Fungal_surface_NADase"/>
</dbReference>
<keyword evidence="4" id="KW-1185">Reference proteome</keyword>
<feature type="domain" description="TNT" evidence="2">
    <location>
        <begin position="378"/>
        <end position="462"/>
    </location>
</feature>
<feature type="compositionally biased region" description="Low complexity" evidence="1">
    <location>
        <begin position="135"/>
        <end position="144"/>
    </location>
</feature>
<evidence type="ECO:0000256" key="1">
    <source>
        <dbReference type="SAM" id="MobiDB-lite"/>
    </source>
</evidence>
<evidence type="ECO:0000313" key="3">
    <source>
        <dbReference type="EMBL" id="NYI82802.1"/>
    </source>
</evidence>
<accession>A0A853AE70</accession>
<feature type="compositionally biased region" description="Low complexity" evidence="1">
    <location>
        <begin position="32"/>
        <end position="41"/>
    </location>
</feature>
<feature type="region of interest" description="Disordered" evidence="1">
    <location>
        <begin position="82"/>
        <end position="244"/>
    </location>
</feature>
<dbReference type="Pfam" id="PF14021">
    <property type="entry name" value="TNT"/>
    <property type="match status" value="1"/>
</dbReference>
<protein>
    <recommendedName>
        <fullName evidence="2">TNT domain-containing protein</fullName>
    </recommendedName>
</protein>
<dbReference type="GO" id="GO:0050135">
    <property type="term" value="F:NADP+ nucleosidase activity"/>
    <property type="evidence" value="ECO:0007669"/>
    <property type="project" value="InterPro"/>
</dbReference>
<sequence length="529" mass="55410">MGGSRNDPGQPGERASGQDPDSGARPVPSTEDAAGGAAVDDAGTRPGAAGGLAEDGGSAAEQVGRGTVGGVAAGAQDSVAEAVQPAGWQADAEHTGPVRVDPGAVDAGTGPVPMSTTRPDWAAGDDPASTTAPHQVPSAWAAQQPVPPSPPARRPGPPAAPPGASGRFAAPSGPVPQPPGRPPVRPPRSGPVPAPPRAPHPQQVVPPVQHRAQRSPLRPLAAPPQPPAPPHAGEPARRPLRQGGRNADVVAFVLHQFPIGHMPVAADRASRQLPPVADDRQGEDFPPQDHPESHLVDDGDAVQRARSAEVYAAARREREERDEPQPVPEELVAEHDPLGEHSELEWERLFVAREGEHVWPPSDEHPEGGVGPAEPVVLEPDTVLDCVGDGTGRVLFPVGTPFPQRSLPPSHAEREYRRYRVMRRLPVWRSVTAPWFAQPGGGVRYRATYSVDELVGLGHLVELTGAREVAEAVTVRIERAAAAGEEQVAAAGTERIVRGTVEEPRETVPLARDAGTDGDGQDRGQEAER</sequence>
<dbReference type="InterPro" id="IPR025331">
    <property type="entry name" value="TNT"/>
</dbReference>
<feature type="compositionally biased region" description="Low complexity" evidence="1">
    <location>
        <begin position="162"/>
        <end position="172"/>
    </location>
</feature>
<organism evidence="3 4">
    <name type="scientific">Saccharopolyspora hordei</name>
    <dbReference type="NCBI Taxonomy" id="1838"/>
    <lineage>
        <taxon>Bacteria</taxon>
        <taxon>Bacillati</taxon>
        <taxon>Actinomycetota</taxon>
        <taxon>Actinomycetes</taxon>
        <taxon>Pseudonocardiales</taxon>
        <taxon>Pseudonocardiaceae</taxon>
        <taxon>Saccharopolyspora</taxon>
    </lineage>
</organism>
<feature type="compositionally biased region" description="Low complexity" evidence="1">
    <location>
        <begin position="200"/>
        <end position="220"/>
    </location>
</feature>
<feature type="compositionally biased region" description="Pro residues" evidence="1">
    <location>
        <begin position="221"/>
        <end position="232"/>
    </location>
</feature>
<dbReference type="Proteomes" id="UP000587002">
    <property type="component" value="Unassembled WGS sequence"/>
</dbReference>
<dbReference type="RefSeq" id="WP_179718843.1">
    <property type="nucleotide sequence ID" value="NZ_BAABFH010000001.1"/>
</dbReference>